<evidence type="ECO:0000313" key="1">
    <source>
        <dbReference type="EMBL" id="QHS85414.1"/>
    </source>
</evidence>
<reference evidence="1" key="1">
    <citation type="journal article" date="2020" name="Nature">
        <title>Giant virus diversity and host interactions through global metagenomics.</title>
        <authorList>
            <person name="Schulz F."/>
            <person name="Roux S."/>
            <person name="Paez-Espino D."/>
            <person name="Jungbluth S."/>
            <person name="Walsh D.A."/>
            <person name="Denef V.J."/>
            <person name="McMahon K.D."/>
            <person name="Konstantinidis K.T."/>
            <person name="Eloe-Fadrosh E.A."/>
            <person name="Kyrpides N.C."/>
            <person name="Woyke T."/>
        </authorList>
    </citation>
    <scope>NUCLEOTIDE SEQUENCE</scope>
    <source>
        <strain evidence="1">GVMAG-M-3300009182-78</strain>
    </source>
</reference>
<protein>
    <submittedName>
        <fullName evidence="1">Uncharacterized protein</fullName>
    </submittedName>
</protein>
<organism evidence="1">
    <name type="scientific">viral metagenome</name>
    <dbReference type="NCBI Taxonomy" id="1070528"/>
    <lineage>
        <taxon>unclassified sequences</taxon>
        <taxon>metagenomes</taxon>
        <taxon>organismal metagenomes</taxon>
    </lineage>
</organism>
<name>A0A6C0B0U1_9ZZZZ</name>
<dbReference type="EMBL" id="MN739043">
    <property type="protein sequence ID" value="QHS85414.1"/>
    <property type="molecule type" value="Genomic_DNA"/>
</dbReference>
<accession>A0A6C0B0U1</accession>
<sequence length="295" mass="34542">MLNGVEEVNSILKKYNIIPNYSGQLLCDATGIGDILIRILCIKNGLNATPFNINLTNFTRPYYSTNPLNQLEFRINLINDLLKDNDMPNNTVNYVYSENSSINQNFPYEYISKFKLEFNCNNLENINEEYIIFHTKCRFTANLNYNILKHNIREFCSNFKTKYKIIIMGEQIFPTTEEVLWHGITTIYDELLELKNNNDVLDVSIKNIYNNLDYDNYKNDVNLIKNAKTNILVGCGGQFCTCLLFGKGLINYKTTELIDMCPLNLEEMEKDNCYVMLDIFKFFEKIKEEYSFQKE</sequence>
<dbReference type="AlphaFoldDB" id="A0A6C0B0U1"/>
<proteinExistence type="predicted"/>